<protein>
    <recommendedName>
        <fullName evidence="3">Transmembrane protein</fullName>
    </recommendedName>
</protein>
<reference evidence="2" key="1">
    <citation type="journal article" date="2018" name="Nat. Plants">
        <title>Whole-genome landscape of Medicago truncatula symbiotic genes.</title>
        <authorList>
            <person name="Pecrix Y."/>
            <person name="Gamas P."/>
            <person name="Carrere S."/>
        </authorList>
    </citation>
    <scope>NUCLEOTIDE SEQUENCE</scope>
    <source>
        <tissue evidence="2">Leaves</tissue>
    </source>
</reference>
<evidence type="ECO:0000256" key="1">
    <source>
        <dbReference type="SAM" id="Phobius"/>
    </source>
</evidence>
<feature type="transmembrane region" description="Helical" evidence="1">
    <location>
        <begin position="70"/>
        <end position="89"/>
    </location>
</feature>
<comment type="caution">
    <text evidence="2">The sequence shown here is derived from an EMBL/GenBank/DDBJ whole genome shotgun (WGS) entry which is preliminary data.</text>
</comment>
<evidence type="ECO:0008006" key="3">
    <source>
        <dbReference type="Google" id="ProtNLM"/>
    </source>
</evidence>
<keyword evidence="1" id="KW-0472">Membrane</keyword>
<name>A0A396I5Y2_MEDTR</name>
<dbReference type="EMBL" id="PSQE01000004">
    <property type="protein sequence ID" value="RHN61000.1"/>
    <property type="molecule type" value="Genomic_DNA"/>
</dbReference>
<dbReference type="Proteomes" id="UP000265566">
    <property type="component" value="Chromosome 4"/>
</dbReference>
<accession>A0A396I5Y2</accession>
<gene>
    <name evidence="2" type="ORF">MtrunA17_Chr4g0031881</name>
</gene>
<dbReference type="Gramene" id="rna23407">
    <property type="protein sequence ID" value="RHN61000.1"/>
    <property type="gene ID" value="gene23407"/>
</dbReference>
<proteinExistence type="predicted"/>
<keyword evidence="1" id="KW-0812">Transmembrane</keyword>
<feature type="transmembrane region" description="Helical" evidence="1">
    <location>
        <begin position="26"/>
        <end position="50"/>
    </location>
</feature>
<evidence type="ECO:0000313" key="2">
    <source>
        <dbReference type="EMBL" id="RHN61000.1"/>
    </source>
</evidence>
<sequence>MAKYPASSCCYYEWEVQPVLCPYRRVLVVVCLSSLGVGVGAFVSPLLGGFRFCPLASCPGSFGGRLGDVWWLFGVAPGVCLEGLSFWCFR</sequence>
<keyword evidence="1" id="KW-1133">Transmembrane helix</keyword>
<dbReference type="AlphaFoldDB" id="A0A396I5Y2"/>
<organism evidence="2">
    <name type="scientific">Medicago truncatula</name>
    <name type="common">Barrel medic</name>
    <name type="synonym">Medicago tribuloides</name>
    <dbReference type="NCBI Taxonomy" id="3880"/>
    <lineage>
        <taxon>Eukaryota</taxon>
        <taxon>Viridiplantae</taxon>
        <taxon>Streptophyta</taxon>
        <taxon>Embryophyta</taxon>
        <taxon>Tracheophyta</taxon>
        <taxon>Spermatophyta</taxon>
        <taxon>Magnoliopsida</taxon>
        <taxon>eudicotyledons</taxon>
        <taxon>Gunneridae</taxon>
        <taxon>Pentapetalae</taxon>
        <taxon>rosids</taxon>
        <taxon>fabids</taxon>
        <taxon>Fabales</taxon>
        <taxon>Fabaceae</taxon>
        <taxon>Papilionoideae</taxon>
        <taxon>50 kb inversion clade</taxon>
        <taxon>NPAAA clade</taxon>
        <taxon>Hologalegina</taxon>
        <taxon>IRL clade</taxon>
        <taxon>Trifolieae</taxon>
        <taxon>Medicago</taxon>
    </lineage>
</organism>